<protein>
    <submittedName>
        <fullName evidence="1">Uncharacterized protein</fullName>
    </submittedName>
</protein>
<name>A0A165ES37_EXIGL</name>
<keyword evidence="2" id="KW-1185">Reference proteome</keyword>
<dbReference type="STRING" id="1314781.A0A165ES37"/>
<dbReference type="InterPro" id="IPR021109">
    <property type="entry name" value="Peptidase_aspartic_dom_sf"/>
</dbReference>
<dbReference type="EMBL" id="KV426122">
    <property type="protein sequence ID" value="KZV87553.1"/>
    <property type="molecule type" value="Genomic_DNA"/>
</dbReference>
<accession>A0A165ES37</accession>
<organism evidence="1 2">
    <name type="scientific">Exidia glandulosa HHB12029</name>
    <dbReference type="NCBI Taxonomy" id="1314781"/>
    <lineage>
        <taxon>Eukaryota</taxon>
        <taxon>Fungi</taxon>
        <taxon>Dikarya</taxon>
        <taxon>Basidiomycota</taxon>
        <taxon>Agaricomycotina</taxon>
        <taxon>Agaricomycetes</taxon>
        <taxon>Auriculariales</taxon>
        <taxon>Exidiaceae</taxon>
        <taxon>Exidia</taxon>
    </lineage>
</organism>
<dbReference type="AlphaFoldDB" id="A0A165ES37"/>
<evidence type="ECO:0000313" key="2">
    <source>
        <dbReference type="Proteomes" id="UP000077266"/>
    </source>
</evidence>
<dbReference type="Gene3D" id="2.40.70.10">
    <property type="entry name" value="Acid Proteases"/>
    <property type="match status" value="1"/>
</dbReference>
<reference evidence="1 2" key="1">
    <citation type="journal article" date="2016" name="Mol. Biol. Evol.">
        <title>Comparative Genomics of Early-Diverging Mushroom-Forming Fungi Provides Insights into the Origins of Lignocellulose Decay Capabilities.</title>
        <authorList>
            <person name="Nagy L.G."/>
            <person name="Riley R."/>
            <person name="Tritt A."/>
            <person name="Adam C."/>
            <person name="Daum C."/>
            <person name="Floudas D."/>
            <person name="Sun H."/>
            <person name="Yadav J.S."/>
            <person name="Pangilinan J."/>
            <person name="Larsson K.H."/>
            <person name="Matsuura K."/>
            <person name="Barry K."/>
            <person name="Labutti K."/>
            <person name="Kuo R."/>
            <person name="Ohm R.A."/>
            <person name="Bhattacharya S.S."/>
            <person name="Shirouzu T."/>
            <person name="Yoshinaga Y."/>
            <person name="Martin F.M."/>
            <person name="Grigoriev I.V."/>
            <person name="Hibbett D.S."/>
        </authorList>
    </citation>
    <scope>NUCLEOTIDE SEQUENCE [LARGE SCALE GENOMIC DNA]</scope>
    <source>
        <strain evidence="1 2">HHB12029</strain>
    </source>
</reference>
<dbReference type="OrthoDB" id="3254954at2759"/>
<evidence type="ECO:0000313" key="1">
    <source>
        <dbReference type="EMBL" id="KZV87553.1"/>
    </source>
</evidence>
<proteinExistence type="predicted"/>
<dbReference type="CDD" id="cd00303">
    <property type="entry name" value="retropepsin_like"/>
    <property type="match status" value="1"/>
</dbReference>
<dbReference type="InParanoid" id="A0A165ES37"/>
<feature type="non-terminal residue" evidence="1">
    <location>
        <position position="240"/>
    </location>
</feature>
<gene>
    <name evidence="1" type="ORF">EXIGLDRAFT_620526</name>
</gene>
<sequence length="240" mass="26302">MSAVKGTPAQPNRGAVARRFFEGYVEIGGVRAFTLVDTGTDTDMVSSRFAKVVGLKSFVLEKPVRLQMACVGSQSRINHGARANVAIGKQLLIKEKYFDVVNLERYDAIVGLPFLWSAKAVLEFSGEGALTLYGVKFDLADSDFAVPRVLRAIKDKPEPTAAHGQIQDLIGPIPAKLPPLREVNHSINFVDTKITYPVRRAKCPDALKPQLLAKIERYMDAGWWAPTVSQSAPPLLCIPK</sequence>
<dbReference type="Proteomes" id="UP000077266">
    <property type="component" value="Unassembled WGS sequence"/>
</dbReference>